<sequence>MRLSNTSSGPRRNSMLSSITVRFGRARPARMFPAEAERLVTPAELRRLQA</sequence>
<comment type="caution">
    <text evidence="1">The sequence shown here is derived from an EMBL/GenBank/DDBJ whole genome shotgun (WGS) entry which is preliminary data.</text>
</comment>
<evidence type="ECO:0000313" key="1">
    <source>
        <dbReference type="EMBL" id="MEE3852316.1"/>
    </source>
</evidence>
<dbReference type="RefSeq" id="WP_330434376.1">
    <property type="nucleotide sequence ID" value="NZ_JAZDUF010000005.1"/>
</dbReference>
<gene>
    <name evidence="1" type="ORF">VZC37_18390</name>
</gene>
<organism evidence="1 2">
    <name type="scientific">Gordonia sesuvii</name>
    <dbReference type="NCBI Taxonomy" id="3116777"/>
    <lineage>
        <taxon>Bacteria</taxon>
        <taxon>Bacillati</taxon>
        <taxon>Actinomycetota</taxon>
        <taxon>Actinomycetes</taxon>
        <taxon>Mycobacteriales</taxon>
        <taxon>Gordoniaceae</taxon>
        <taxon>Gordonia</taxon>
    </lineage>
</organism>
<proteinExistence type="predicted"/>
<protein>
    <submittedName>
        <fullName evidence="1">Uncharacterized protein</fullName>
    </submittedName>
</protein>
<dbReference type="Proteomes" id="UP001347146">
    <property type="component" value="Unassembled WGS sequence"/>
</dbReference>
<name>A0ABU7MI70_9ACTN</name>
<reference evidence="1 2" key="1">
    <citation type="submission" date="2024-01" db="EMBL/GenBank/DDBJ databases">
        <title>Draft genome sequence of Gordonia sp. LSe1-13.</title>
        <authorList>
            <person name="Suphannarot A."/>
            <person name="Mingma R."/>
        </authorList>
    </citation>
    <scope>NUCLEOTIDE SEQUENCE [LARGE SCALE GENOMIC DNA]</scope>
    <source>
        <strain evidence="1 2">LSe1-13</strain>
    </source>
</reference>
<dbReference type="EMBL" id="JAZDUF010000005">
    <property type="protein sequence ID" value="MEE3852316.1"/>
    <property type="molecule type" value="Genomic_DNA"/>
</dbReference>
<keyword evidence="2" id="KW-1185">Reference proteome</keyword>
<accession>A0ABU7MI70</accession>
<evidence type="ECO:0000313" key="2">
    <source>
        <dbReference type="Proteomes" id="UP001347146"/>
    </source>
</evidence>